<evidence type="ECO:0000256" key="4">
    <source>
        <dbReference type="SAM" id="Coils"/>
    </source>
</evidence>
<dbReference type="Pfam" id="PF13476">
    <property type="entry name" value="AAA_23"/>
    <property type="match status" value="1"/>
</dbReference>
<evidence type="ECO:0000259" key="5">
    <source>
        <dbReference type="Pfam" id="PF13476"/>
    </source>
</evidence>
<evidence type="ECO:0000313" key="6">
    <source>
        <dbReference type="EMBL" id="AKF92941.1"/>
    </source>
</evidence>
<name>A0A0F6XZ06_BRELA</name>
<gene>
    <name evidence="6" type="ORF">EX87_04110</name>
</gene>
<dbReference type="SUPFAM" id="SSF52540">
    <property type="entry name" value="P-loop containing nucleoside triphosphate hydrolases"/>
    <property type="match status" value="2"/>
</dbReference>
<feature type="coiled-coil region" evidence="4">
    <location>
        <begin position="887"/>
        <end position="988"/>
    </location>
</feature>
<feature type="coiled-coil region" evidence="4">
    <location>
        <begin position="542"/>
        <end position="576"/>
    </location>
</feature>
<comment type="similarity">
    <text evidence="1">Belongs to the SMC family. SbcC subfamily.</text>
</comment>
<feature type="domain" description="Rad50/SbcC-type AAA" evidence="5">
    <location>
        <begin position="6"/>
        <end position="277"/>
    </location>
</feature>
<dbReference type="PANTHER" id="PTHR32114">
    <property type="entry name" value="ABC TRANSPORTER ABCH.3"/>
    <property type="match status" value="1"/>
</dbReference>
<keyword evidence="4" id="KW-0175">Coiled coil</keyword>
<feature type="coiled-coil region" evidence="4">
    <location>
        <begin position="324"/>
        <end position="417"/>
    </location>
</feature>
<feature type="coiled-coil region" evidence="4">
    <location>
        <begin position="190"/>
        <end position="293"/>
    </location>
</feature>
<comment type="subunit">
    <text evidence="2">Heterodimer of SbcC and SbcD.</text>
</comment>
<dbReference type="GO" id="GO:0006302">
    <property type="term" value="P:double-strand break repair"/>
    <property type="evidence" value="ECO:0007669"/>
    <property type="project" value="InterPro"/>
</dbReference>
<proteinExistence type="inferred from homology"/>
<dbReference type="Gene3D" id="3.40.50.300">
    <property type="entry name" value="P-loop containing nucleotide triphosphate hydrolases"/>
    <property type="match status" value="2"/>
</dbReference>
<evidence type="ECO:0000256" key="1">
    <source>
        <dbReference type="ARBA" id="ARBA00006930"/>
    </source>
</evidence>
<accession>A0A0F6XZ06</accession>
<dbReference type="InterPro" id="IPR038729">
    <property type="entry name" value="Rad50/SbcC_AAA"/>
</dbReference>
<reference evidence="6" key="1">
    <citation type="submission" date="2015-03" db="EMBL/GenBank/DDBJ databases">
        <title>MIGS Cultured Bacterial/Archaeal sample from Brevibacillus laterosporus.</title>
        <authorList>
            <person name="Zeng D."/>
            <person name="Zhu L."/>
            <person name="Dong G."/>
            <person name="Ye W."/>
            <person name="Ren D."/>
            <person name="Wu L."/>
            <person name="Xu J."/>
            <person name="Li G."/>
            <person name="Guo L."/>
        </authorList>
    </citation>
    <scope>NUCLEOTIDE SEQUENCE</scope>
    <source>
        <strain evidence="6">B9</strain>
    </source>
</reference>
<dbReference type="InterPro" id="IPR027417">
    <property type="entry name" value="P-loop_NTPase"/>
</dbReference>
<dbReference type="EMBL" id="CP011074">
    <property type="protein sequence ID" value="AKF92941.1"/>
    <property type="molecule type" value="Genomic_DNA"/>
</dbReference>
<dbReference type="RefSeq" id="WP_031411638.1">
    <property type="nucleotide sequence ID" value="NZ_CP011074.1"/>
</dbReference>
<dbReference type="PANTHER" id="PTHR32114:SF2">
    <property type="entry name" value="ABC TRANSPORTER ABCH.3"/>
    <property type="match status" value="1"/>
</dbReference>
<dbReference type="AlphaFoldDB" id="A0A0F6XZ06"/>
<sequence>MKPIYLKLSGLNSYRDLQEIDFETLCEAGLFGIFGPTGSGKSTILDAITLALYGQVVRTGGGSHPHEVLNQLESRLFVSFTFELGGASQRQRFTIEREFGLNKNGNRKQPEVRLIQHGLLDGEQDQVLESKATAATSMIEKLVGLTIHDFTRAVVLPQGQFSRFLTLKGSERNEMLQRIFHLHEYGEKLMQRVKEQIDSNKASLHQLEVEEARLGDASEEAVEAATQEAAGLEKEYAEAEQIHKALLNQKNEWEQIRKWQFELGEIQQKLKQLEEQAQQIMLRKNEIARLEASVSLYPLVQKERQTIKLWEDGKQQLLAKRVEREQVELRCQEAEQVSQQAQQRLRQEEPQLIQKRIELQQAAEWEQEIVKLAQEIGQYQTEIRLLQQQIDQDEAMLSALDQQRAAAAQDLQKIDAEWQQTTLRSEERKAIRAMQQAKIAFVQEEQRFVSIESEATELSQKVQLGQTRLKEADSLYMHAHEKRKQTETAVVEKEAQPIRSEEDITRLREQLVDVKRIGIDWRGFEKKQDDWQLKWTDWTALHADVTTRLQQAEQTLKHLETKRGASQDQLKEWETEWASWQQANMAHALRLQLRANEECPVCGSTHHPYQDTDADTGNIVQTTAQASSLQQQESALRDRRANLDHMLEQVEEEWRSASEACQQVRVELAGLLERKDSLQKENAQIDQDLQHIKHQLIQLGEEWVVASVDELGGKFKQVSQEVKELSEQRHSHVKQLDELQKLLREQRDEELEKKAQQQKITTWLEGQQEQLQQVNKRLLDHQKALLTAEQQLDELRGEIPRDQIEAHHARMEKMEQRQEELRTLRVNLEKALEELQQQKQVQIEQRGEKQARLTALHQRYDDREAQYKAKQEQWQIRTQGRPANQLLQLLEQNLHELQTAAKQADTLKLQLTNQRQQLIESLVSLEETNLQLTKQAKELELEVEQALSHAMFADRETVYEYYERRALLESYQTEVENYQKQLTELAYAKTRLVESLADRSVSEEAYNELYTSFSEGERRLSECREALTLAKERLLIVQQNHEKWKKIEKEFGAVIDEQSRLEELRKLFEGKAFVQYIAEEKMMTIARDATYHLGRMTKGRYALEIGDGGEFVLRDEAAGGLRRAVNTLSGGETFLTALSLALALSVEIQMRGGRLEFFFLDEGFGTLDPELLEVVLDALEKLRMSQFTIGLISHVPELKLRMPRRLVITPAEPLGSGSRIHMEME</sequence>
<evidence type="ECO:0000256" key="3">
    <source>
        <dbReference type="ARBA" id="ARBA00013368"/>
    </source>
</evidence>
<protein>
    <recommendedName>
        <fullName evidence="3">Nuclease SbcCD subunit C</fullName>
    </recommendedName>
</protein>
<organism evidence="6">
    <name type="scientific">Brevibacillus laterosporus</name>
    <name type="common">Bacillus laterosporus</name>
    <dbReference type="NCBI Taxonomy" id="1465"/>
    <lineage>
        <taxon>Bacteria</taxon>
        <taxon>Bacillati</taxon>
        <taxon>Bacillota</taxon>
        <taxon>Bacilli</taxon>
        <taxon>Bacillales</taxon>
        <taxon>Paenibacillaceae</taxon>
        <taxon>Brevibacillus</taxon>
    </lineage>
</organism>
<evidence type="ECO:0000256" key="2">
    <source>
        <dbReference type="ARBA" id="ARBA00011322"/>
    </source>
</evidence>
<dbReference type="GO" id="GO:0016887">
    <property type="term" value="F:ATP hydrolysis activity"/>
    <property type="evidence" value="ECO:0007669"/>
    <property type="project" value="InterPro"/>
</dbReference>
<feature type="coiled-coil region" evidence="4">
    <location>
        <begin position="629"/>
        <end position="852"/>
    </location>
</feature>
<dbReference type="Pfam" id="PF13558">
    <property type="entry name" value="SbcC_Walker_B"/>
    <property type="match status" value="1"/>
</dbReference>